<evidence type="ECO:0000313" key="11">
    <source>
        <dbReference type="EMBL" id="GAC13306.1"/>
    </source>
</evidence>
<dbReference type="InterPro" id="IPR047817">
    <property type="entry name" value="ABC2_TM_bact-type"/>
</dbReference>
<dbReference type="EMBL" id="BAEN01000017">
    <property type="protein sequence ID" value="GAC13306.1"/>
    <property type="molecule type" value="Genomic_DNA"/>
</dbReference>
<feature type="transmembrane region" description="Helical" evidence="9">
    <location>
        <begin position="178"/>
        <end position="196"/>
    </location>
</feature>
<evidence type="ECO:0000256" key="5">
    <source>
        <dbReference type="ARBA" id="ARBA00022519"/>
    </source>
</evidence>
<dbReference type="eggNOG" id="COG1682">
    <property type="taxonomic scope" value="Bacteria"/>
</dbReference>
<evidence type="ECO:0000256" key="1">
    <source>
        <dbReference type="ARBA" id="ARBA00004429"/>
    </source>
</evidence>
<comment type="caution">
    <text evidence="11">The sequence shown here is derived from an EMBL/GenBank/DDBJ whole genome shotgun (WGS) entry which is preliminary data.</text>
</comment>
<evidence type="ECO:0000256" key="9">
    <source>
        <dbReference type="RuleBase" id="RU361157"/>
    </source>
</evidence>
<evidence type="ECO:0000256" key="7">
    <source>
        <dbReference type="ARBA" id="ARBA00022989"/>
    </source>
</evidence>
<name>K6XNS7_9ALTE</name>
<dbReference type="GO" id="GO:0015920">
    <property type="term" value="P:lipopolysaccharide transport"/>
    <property type="evidence" value="ECO:0007669"/>
    <property type="project" value="TreeGrafter"/>
</dbReference>
<dbReference type="STRING" id="1127673.GLIP_0660"/>
<keyword evidence="5" id="KW-0997">Cell inner membrane</keyword>
<evidence type="ECO:0000256" key="2">
    <source>
        <dbReference type="ARBA" id="ARBA00007783"/>
    </source>
</evidence>
<evidence type="ECO:0000256" key="8">
    <source>
        <dbReference type="ARBA" id="ARBA00023136"/>
    </source>
</evidence>
<protein>
    <recommendedName>
        <fullName evidence="9">Transport permease protein</fullName>
    </recommendedName>
</protein>
<gene>
    <name evidence="11" type="primary">kpsM</name>
    <name evidence="11" type="ORF">GLIP_0660</name>
</gene>
<sequence>MTTVIKRNKWEIWRDVIFALFAREIRTGFSDKLGLSWAFLNPIAFIFLLSAMKSVLGGGQDTHTMPTFVFMAYGLIFIQTFLQTLTSCATAIKKNKSLYAFRQVQPISAVLASGIFELLVKIAVVLGIFAIFYFMDIEIVMDNPLLIIYCIIMLWWLSMMLGLFFGVLTLYVPEMNKVLGLITRPLFFISGSFFSLQDIPREYWPFLDWNPILHAIELTRFGAYRSYGDEGVSLLFFTLSVIVITSISLALYYSSWRQAISR</sequence>
<keyword evidence="4 9" id="KW-1003">Cell membrane</keyword>
<feature type="transmembrane region" description="Helical" evidence="9">
    <location>
        <begin position="68"/>
        <end position="89"/>
    </location>
</feature>
<proteinExistence type="inferred from homology"/>
<dbReference type="RefSeq" id="WP_008843126.1">
    <property type="nucleotide sequence ID" value="NZ_BAEN01000017.1"/>
</dbReference>
<keyword evidence="3 9" id="KW-0813">Transport</keyword>
<dbReference type="PROSITE" id="PS51012">
    <property type="entry name" value="ABC_TM2"/>
    <property type="match status" value="1"/>
</dbReference>
<dbReference type="GO" id="GO:0140359">
    <property type="term" value="F:ABC-type transporter activity"/>
    <property type="evidence" value="ECO:0007669"/>
    <property type="project" value="InterPro"/>
</dbReference>
<feature type="transmembrane region" description="Helical" evidence="9">
    <location>
        <begin position="110"/>
        <end position="134"/>
    </location>
</feature>
<organism evidence="11 12">
    <name type="scientific">Aliiglaciecola lipolytica E3</name>
    <dbReference type="NCBI Taxonomy" id="1127673"/>
    <lineage>
        <taxon>Bacteria</taxon>
        <taxon>Pseudomonadati</taxon>
        <taxon>Pseudomonadota</taxon>
        <taxon>Gammaproteobacteria</taxon>
        <taxon>Alteromonadales</taxon>
        <taxon>Alteromonadaceae</taxon>
        <taxon>Aliiglaciecola</taxon>
    </lineage>
</organism>
<keyword evidence="6 9" id="KW-0812">Transmembrane</keyword>
<evidence type="ECO:0000256" key="4">
    <source>
        <dbReference type="ARBA" id="ARBA00022475"/>
    </source>
</evidence>
<dbReference type="InterPro" id="IPR000412">
    <property type="entry name" value="ABC_2_transport"/>
</dbReference>
<dbReference type="InterPro" id="IPR013525">
    <property type="entry name" value="ABC2_TM"/>
</dbReference>
<feature type="transmembrane region" description="Helical" evidence="9">
    <location>
        <begin position="234"/>
        <end position="253"/>
    </location>
</feature>
<reference evidence="11 12" key="1">
    <citation type="journal article" date="2017" name="Antonie Van Leeuwenhoek">
        <title>Rhizobium rhizosphaerae sp. nov., a novel species isolated from rice rhizosphere.</title>
        <authorList>
            <person name="Zhao J.J."/>
            <person name="Zhang J."/>
            <person name="Zhang R.J."/>
            <person name="Zhang C.W."/>
            <person name="Yin H.Q."/>
            <person name="Zhang X.X."/>
        </authorList>
    </citation>
    <scope>NUCLEOTIDE SEQUENCE [LARGE SCALE GENOMIC DNA]</scope>
    <source>
        <strain evidence="11 12">E3</strain>
    </source>
</reference>
<dbReference type="GO" id="GO:0043190">
    <property type="term" value="C:ATP-binding cassette (ABC) transporter complex"/>
    <property type="evidence" value="ECO:0007669"/>
    <property type="project" value="InterPro"/>
</dbReference>
<evidence type="ECO:0000313" key="12">
    <source>
        <dbReference type="Proteomes" id="UP000006334"/>
    </source>
</evidence>
<dbReference type="AlphaFoldDB" id="K6XNS7"/>
<accession>K6XNS7</accession>
<evidence type="ECO:0000256" key="6">
    <source>
        <dbReference type="ARBA" id="ARBA00022692"/>
    </source>
</evidence>
<dbReference type="PANTHER" id="PTHR30413:SF8">
    <property type="entry name" value="TRANSPORT PERMEASE PROTEIN"/>
    <property type="match status" value="1"/>
</dbReference>
<dbReference type="OrthoDB" id="9814458at2"/>
<comment type="similarity">
    <text evidence="2 9">Belongs to the ABC-2 integral membrane protein family.</text>
</comment>
<dbReference type="Pfam" id="PF01061">
    <property type="entry name" value="ABC2_membrane"/>
    <property type="match status" value="1"/>
</dbReference>
<evidence type="ECO:0000256" key="3">
    <source>
        <dbReference type="ARBA" id="ARBA00022448"/>
    </source>
</evidence>
<comment type="subcellular location">
    <subcellularLocation>
        <location evidence="1 9">Cell inner membrane</location>
        <topology evidence="1 9">Multi-pass membrane protein</topology>
    </subcellularLocation>
</comment>
<feature type="transmembrane region" description="Helical" evidence="9">
    <location>
        <begin position="146"/>
        <end position="171"/>
    </location>
</feature>
<feature type="transmembrane region" description="Helical" evidence="9">
    <location>
        <begin position="33"/>
        <end position="56"/>
    </location>
</feature>
<keyword evidence="7 9" id="KW-1133">Transmembrane helix</keyword>
<evidence type="ECO:0000259" key="10">
    <source>
        <dbReference type="PROSITE" id="PS51012"/>
    </source>
</evidence>
<feature type="domain" description="ABC transmembrane type-2" evidence="10">
    <location>
        <begin position="33"/>
        <end position="255"/>
    </location>
</feature>
<dbReference type="PRINTS" id="PR00164">
    <property type="entry name" value="ABC2TRNSPORT"/>
</dbReference>
<keyword evidence="12" id="KW-1185">Reference proteome</keyword>
<dbReference type="Proteomes" id="UP000006334">
    <property type="component" value="Unassembled WGS sequence"/>
</dbReference>
<keyword evidence="8 9" id="KW-0472">Membrane</keyword>
<dbReference type="PANTHER" id="PTHR30413">
    <property type="entry name" value="INNER MEMBRANE TRANSPORT PERMEASE"/>
    <property type="match status" value="1"/>
</dbReference>